<feature type="compositionally biased region" description="Basic and acidic residues" evidence="1">
    <location>
        <begin position="64"/>
        <end position="73"/>
    </location>
</feature>
<dbReference type="Pfam" id="PF17104">
    <property type="entry name" value="YBL010C_LAA2"/>
    <property type="match status" value="1"/>
</dbReference>
<sequence length="545" mass="58115">MSEASPDPPALLEPPTKTTELEDPGAEDIASSSDDEHFSDASEGHTQIKSSPQFGNTSPVPTTRVERVDDSAQHGEVPGTEAYEKRAQDAAPDEIEVIPEDTQSEDQVASGSQDQPVTPEASPIPQTVVEKVDPEEPSYGEVPGTEAHEKRLADAVPDLVTKASDSESNETPSLDDPPPDNDSTAGPIPETRVSKVDTLPLDEESPSGPTAHQSSPSDAEPDTVEIIPDAPEPTLQDGAADDAADGAEEEIIEADAGDDFGDDFDEFVDEAEGMDDEDFGDFDDGFQEPMAESGTATPPQPPAPSVVPPLTDFGVFSSTSELLASLQGTLDNLLPASQDLNSLPPVEPIHDPSAIFSTERSLSLWSQLVAPPPLQPQNWVKSRIRRLFLVSLGVPVDLDEILPASKQKKLILPSIDLDSGSTTPAVRSRSQARKEGEGEGTTESDPNQNGAGQAPSRTKARRGAAPPPQLDLSAVRRLCATTDAALNGLTDTELKGHAQELEAVTLRASEVLEYWLKRRDGLIGEKEAFEGVIENLVSHVRRVRK</sequence>
<feature type="compositionally biased region" description="Pro residues" evidence="1">
    <location>
        <begin position="1"/>
        <end position="12"/>
    </location>
</feature>
<feature type="region of interest" description="Disordered" evidence="1">
    <location>
        <begin position="1"/>
        <end position="304"/>
    </location>
</feature>
<feature type="compositionally biased region" description="Polar residues" evidence="1">
    <location>
        <begin position="105"/>
        <end position="116"/>
    </location>
</feature>
<feature type="compositionally biased region" description="Polar residues" evidence="1">
    <location>
        <begin position="441"/>
        <end position="451"/>
    </location>
</feature>
<reference evidence="2 3" key="1">
    <citation type="journal article" date="2023" name="IMA Fungus">
        <title>Comparative genomic study of the Penicillium genus elucidates a diverse pangenome and 15 lateral gene transfer events.</title>
        <authorList>
            <person name="Petersen C."/>
            <person name="Sorensen T."/>
            <person name="Nielsen M.R."/>
            <person name="Sondergaard T.E."/>
            <person name="Sorensen J.L."/>
            <person name="Fitzpatrick D.A."/>
            <person name="Frisvad J.C."/>
            <person name="Nielsen K.L."/>
        </authorList>
    </citation>
    <scope>NUCLEOTIDE SEQUENCE [LARGE SCALE GENOMIC DNA]</scope>
    <source>
        <strain evidence="2 3">IBT 35679</strain>
    </source>
</reference>
<dbReference type="PANTHER" id="PTHR38698">
    <property type="entry name" value="EXPRESSED PROTEIN"/>
    <property type="match status" value="1"/>
</dbReference>
<feature type="compositionally biased region" description="Acidic residues" evidence="1">
    <location>
        <begin position="91"/>
        <end position="104"/>
    </location>
</feature>
<gene>
    <name evidence="2" type="ORF">N7494_001710</name>
</gene>
<evidence type="ECO:0000313" key="3">
    <source>
        <dbReference type="Proteomes" id="UP001220324"/>
    </source>
</evidence>
<dbReference type="Proteomes" id="UP001220324">
    <property type="component" value="Unassembled WGS sequence"/>
</dbReference>
<organism evidence="2 3">
    <name type="scientific">Penicillium frequentans</name>
    <dbReference type="NCBI Taxonomy" id="3151616"/>
    <lineage>
        <taxon>Eukaryota</taxon>
        <taxon>Fungi</taxon>
        <taxon>Dikarya</taxon>
        <taxon>Ascomycota</taxon>
        <taxon>Pezizomycotina</taxon>
        <taxon>Eurotiomycetes</taxon>
        <taxon>Eurotiomycetidae</taxon>
        <taxon>Eurotiales</taxon>
        <taxon>Aspergillaceae</taxon>
        <taxon>Penicillium</taxon>
    </lineage>
</organism>
<evidence type="ECO:0000313" key="2">
    <source>
        <dbReference type="EMBL" id="KAJ5552332.1"/>
    </source>
</evidence>
<accession>A0AAD6D288</accession>
<feature type="compositionally biased region" description="Acidic residues" evidence="1">
    <location>
        <begin position="239"/>
        <end position="286"/>
    </location>
</feature>
<name>A0AAD6D288_9EURO</name>
<feature type="compositionally biased region" description="Polar residues" evidence="1">
    <location>
        <begin position="44"/>
        <end position="61"/>
    </location>
</feature>
<feature type="compositionally biased region" description="Basic and acidic residues" evidence="1">
    <location>
        <begin position="34"/>
        <end position="43"/>
    </location>
</feature>
<evidence type="ECO:0000256" key="1">
    <source>
        <dbReference type="SAM" id="MobiDB-lite"/>
    </source>
</evidence>
<dbReference type="PANTHER" id="PTHR38698:SF1">
    <property type="entry name" value="FUNGAL PROTEIN"/>
    <property type="match status" value="1"/>
</dbReference>
<keyword evidence="3" id="KW-1185">Reference proteome</keyword>
<dbReference type="AlphaFoldDB" id="A0AAD6D288"/>
<feature type="compositionally biased region" description="Polar residues" evidence="1">
    <location>
        <begin position="419"/>
        <end position="429"/>
    </location>
</feature>
<feature type="region of interest" description="Disordered" evidence="1">
    <location>
        <begin position="418"/>
        <end position="469"/>
    </location>
</feature>
<feature type="compositionally biased region" description="Polar residues" evidence="1">
    <location>
        <begin position="207"/>
        <end position="217"/>
    </location>
</feature>
<protein>
    <submittedName>
        <fullName evidence="2">Uncharacterized protein</fullName>
    </submittedName>
</protein>
<comment type="caution">
    <text evidence="2">The sequence shown here is derived from an EMBL/GenBank/DDBJ whole genome shotgun (WGS) entry which is preliminary data.</text>
</comment>
<proteinExistence type="predicted"/>
<dbReference type="EMBL" id="JAQIZZ010000002">
    <property type="protein sequence ID" value="KAJ5552332.1"/>
    <property type="molecule type" value="Genomic_DNA"/>
</dbReference>
<dbReference type="InterPro" id="IPR031355">
    <property type="entry name" value="YBL010C/LAA2-like"/>
</dbReference>